<gene>
    <name evidence="1" type="ORF">A33Q_2949</name>
</gene>
<dbReference type="Proteomes" id="UP000006073">
    <property type="component" value="Unassembled WGS sequence"/>
</dbReference>
<evidence type="ECO:0000313" key="2">
    <source>
        <dbReference type="Proteomes" id="UP000006073"/>
    </source>
</evidence>
<sequence>MVFVIITPKFKHTPNMQHYLFKYLSVGKAIHVENINF</sequence>
<dbReference type="EMBL" id="ALWO02000037">
    <property type="protein sequence ID" value="EOZ95587.1"/>
    <property type="molecule type" value="Genomic_DNA"/>
</dbReference>
<protein>
    <submittedName>
        <fullName evidence="1">Uncharacterized protein</fullName>
    </submittedName>
</protein>
<evidence type="ECO:0000313" key="1">
    <source>
        <dbReference type="EMBL" id="EOZ95587.1"/>
    </source>
</evidence>
<accession>S2D8R7</accession>
<dbReference type="AlphaFoldDB" id="S2D8R7"/>
<organism evidence="1 2">
    <name type="scientific">Indibacter alkaliphilus (strain CCUG 57479 / KCTC 22604 / LW1)</name>
    <dbReference type="NCBI Taxonomy" id="1189612"/>
    <lineage>
        <taxon>Bacteria</taxon>
        <taxon>Pseudomonadati</taxon>
        <taxon>Bacteroidota</taxon>
        <taxon>Cytophagia</taxon>
        <taxon>Cytophagales</taxon>
        <taxon>Cyclobacteriaceae</taxon>
    </lineage>
</organism>
<reference evidence="1 2" key="1">
    <citation type="journal article" date="2013" name="Genome Announc.">
        <title>Draft Genome Sequence of Indibacter alkaliphilus Strain LW1T, Isolated from Lonar Lake, a Haloalkaline Lake in the Buldana District of Maharashtra, India.</title>
        <authorList>
            <person name="Singh A."/>
            <person name="Kumar Jangir P."/>
            <person name="Sharma R."/>
            <person name="Singh A."/>
            <person name="Kumar Pinnaka A."/>
            <person name="Shivaji S."/>
        </authorList>
    </citation>
    <scope>NUCLEOTIDE SEQUENCE [LARGE SCALE GENOMIC DNA]</scope>
    <source>
        <strain evidence="2">CCUG 57479 / KCTC 22604 / LW1</strain>
    </source>
</reference>
<keyword evidence="2" id="KW-1185">Reference proteome</keyword>
<comment type="caution">
    <text evidence="1">The sequence shown here is derived from an EMBL/GenBank/DDBJ whole genome shotgun (WGS) entry which is preliminary data.</text>
</comment>
<proteinExistence type="predicted"/>
<name>S2D8R7_INDAL</name>